<dbReference type="EMBL" id="CP098609">
    <property type="protein sequence ID" value="USC49726.1"/>
    <property type="molecule type" value="Genomic_DNA"/>
</dbReference>
<keyword evidence="2" id="KW-1185">Reference proteome</keyword>
<reference evidence="1" key="1">
    <citation type="submission" date="2021-08" db="EMBL/GenBank/DDBJ databases">
        <title>DNA methylation of m4C regulates biosynthesis of daptomycin in Streptomyces roseosporus L30.</title>
        <authorList>
            <person name="Fang J.-L."/>
        </authorList>
    </citation>
    <scope>NUCLEOTIDE SEQUENCE</scope>
    <source>
        <strain evidence="1">L30</strain>
    </source>
</reference>
<dbReference type="Proteomes" id="UP001056079">
    <property type="component" value="Chromosome"/>
</dbReference>
<accession>A0ABY4UZG9</accession>
<protein>
    <submittedName>
        <fullName evidence="1">Uncharacterized protein</fullName>
    </submittedName>
</protein>
<gene>
    <name evidence="1" type="ORF">K7395_24885</name>
</gene>
<name>A0ABY4UZG9_STRFL</name>
<dbReference type="RefSeq" id="WP_006124537.1">
    <property type="nucleotide sequence ID" value="NZ_CP098609.1"/>
</dbReference>
<organism evidence="1 2">
    <name type="scientific">Streptomyces filamentosus</name>
    <name type="common">Streptomyces roseosporus</name>
    <dbReference type="NCBI Taxonomy" id="67294"/>
    <lineage>
        <taxon>Bacteria</taxon>
        <taxon>Bacillati</taxon>
        <taxon>Actinomycetota</taxon>
        <taxon>Actinomycetes</taxon>
        <taxon>Kitasatosporales</taxon>
        <taxon>Streptomycetaceae</taxon>
        <taxon>Streptomyces</taxon>
    </lineage>
</organism>
<evidence type="ECO:0000313" key="2">
    <source>
        <dbReference type="Proteomes" id="UP001056079"/>
    </source>
</evidence>
<sequence>MTGALLPTIGDPDPGFGLRVRLDGPRTLPIADFNCRCGHAEGATGEPEVIALVGRFEAHTQNECPIAEVREAAAFRSAARRRTQAKKRRK</sequence>
<proteinExistence type="predicted"/>
<evidence type="ECO:0000313" key="1">
    <source>
        <dbReference type="EMBL" id="USC49726.1"/>
    </source>
</evidence>